<dbReference type="SUPFAM" id="SSF46955">
    <property type="entry name" value="Putative DNA-binding domain"/>
    <property type="match status" value="1"/>
</dbReference>
<evidence type="ECO:0000313" key="2">
    <source>
        <dbReference type="EMBL" id="MBD0778248.1"/>
    </source>
</evidence>
<gene>
    <name evidence="2" type="ORF">HPE56_10625</name>
</gene>
<dbReference type="InterPro" id="IPR041657">
    <property type="entry name" value="HTH_17"/>
</dbReference>
<feature type="domain" description="Helix-turn-helix" evidence="1">
    <location>
        <begin position="47"/>
        <end position="88"/>
    </location>
</feature>
<evidence type="ECO:0000313" key="3">
    <source>
        <dbReference type="Proteomes" id="UP001166021"/>
    </source>
</evidence>
<dbReference type="EMBL" id="JABTCF010000005">
    <property type="protein sequence ID" value="MBD0778248.1"/>
    <property type="molecule type" value="Genomic_DNA"/>
</dbReference>
<reference evidence="2" key="1">
    <citation type="submission" date="2020-05" db="EMBL/GenBank/DDBJ databases">
        <title>The draft genome sequence of Maribacter sp. ANRC-HE7.</title>
        <authorList>
            <person name="Mu L."/>
        </authorList>
    </citation>
    <scope>NUCLEOTIDE SEQUENCE</scope>
    <source>
        <strain evidence="2">ANRC-HE7</strain>
    </source>
</reference>
<comment type="caution">
    <text evidence="2">The sequence shown here is derived from an EMBL/GenBank/DDBJ whole genome shotgun (WGS) entry which is preliminary data.</text>
</comment>
<evidence type="ECO:0000259" key="1">
    <source>
        <dbReference type="Pfam" id="PF12728"/>
    </source>
</evidence>
<dbReference type="Pfam" id="PF12728">
    <property type="entry name" value="HTH_17"/>
    <property type="match status" value="1"/>
</dbReference>
<organism evidence="2 3">
    <name type="scientific">Maribacter aquimaris</name>
    <dbReference type="NCBI Taxonomy" id="2737171"/>
    <lineage>
        <taxon>Bacteria</taxon>
        <taxon>Pseudomonadati</taxon>
        <taxon>Bacteroidota</taxon>
        <taxon>Flavobacteriia</taxon>
        <taxon>Flavobacteriales</taxon>
        <taxon>Flavobacteriaceae</taxon>
        <taxon>Maribacter</taxon>
    </lineage>
</organism>
<dbReference type="InterPro" id="IPR009061">
    <property type="entry name" value="DNA-bd_dom_put_sf"/>
</dbReference>
<keyword evidence="3" id="KW-1185">Reference proteome</keyword>
<name>A0ABR7V524_9FLAO</name>
<dbReference type="Proteomes" id="UP001166021">
    <property type="component" value="Unassembled WGS sequence"/>
</dbReference>
<dbReference type="RefSeq" id="WP_188243730.1">
    <property type="nucleotide sequence ID" value="NZ_JABTCF010000005.1"/>
</dbReference>
<sequence>MSNSILLQNLSKEDLGKLIDERLSQGLEKLNSALVKKEIGDILLCRDEVCKLFQIDSSTLWHWTNKGKVKAYGIGNRRYYKKSELLESLTPVKK</sequence>
<protein>
    <submittedName>
        <fullName evidence="2">Helix-turn-helix domain-containing protein</fullName>
    </submittedName>
</protein>
<proteinExistence type="predicted"/>
<accession>A0ABR7V524</accession>